<protein>
    <submittedName>
        <fullName evidence="8">Aldo/keto reductase</fullName>
    </submittedName>
</protein>
<dbReference type="CDD" id="cd19133">
    <property type="entry name" value="AKR_AKR5F1"/>
    <property type="match status" value="1"/>
</dbReference>
<accession>A0A5C1I350</accession>
<evidence type="ECO:0000313" key="9">
    <source>
        <dbReference type="Proteomes" id="UP000251402"/>
    </source>
</evidence>
<dbReference type="EMBL" id="CP043450">
    <property type="protein sequence ID" value="QEM12269.1"/>
    <property type="molecule type" value="Genomic_DNA"/>
</dbReference>
<gene>
    <name evidence="8" type="ORF">DEO27_020335</name>
</gene>
<keyword evidence="9" id="KW-1185">Reference proteome</keyword>
<feature type="domain" description="NADP-dependent oxidoreductase" evidence="7">
    <location>
        <begin position="22"/>
        <end position="258"/>
    </location>
</feature>
<evidence type="ECO:0000256" key="4">
    <source>
        <dbReference type="PIRSR" id="PIRSR000097-1"/>
    </source>
</evidence>
<feature type="binding site" evidence="5">
    <location>
        <position position="107"/>
    </location>
    <ligand>
        <name>substrate</name>
    </ligand>
</feature>
<feature type="active site" description="Proton donor" evidence="4">
    <location>
        <position position="49"/>
    </location>
</feature>
<dbReference type="GO" id="GO:0016616">
    <property type="term" value="F:oxidoreductase activity, acting on the CH-OH group of donors, NAD or NADP as acceptor"/>
    <property type="evidence" value="ECO:0007669"/>
    <property type="project" value="UniProtKB-ARBA"/>
</dbReference>
<keyword evidence="3" id="KW-0560">Oxidoreductase</keyword>
<dbReference type="PANTHER" id="PTHR43827:SF3">
    <property type="entry name" value="NADP-DEPENDENT OXIDOREDUCTASE DOMAIN-CONTAINING PROTEIN"/>
    <property type="match status" value="1"/>
</dbReference>
<dbReference type="PIRSF" id="PIRSF000097">
    <property type="entry name" value="AKR"/>
    <property type="match status" value="1"/>
</dbReference>
<dbReference type="Proteomes" id="UP000251402">
    <property type="component" value="Chromosome"/>
</dbReference>
<dbReference type="Pfam" id="PF00248">
    <property type="entry name" value="Aldo_ket_red"/>
    <property type="match status" value="1"/>
</dbReference>
<evidence type="ECO:0000256" key="5">
    <source>
        <dbReference type="PIRSR" id="PIRSR000097-2"/>
    </source>
</evidence>
<comment type="similarity">
    <text evidence="1">Belongs to the aldo/keto reductase family.</text>
</comment>
<keyword evidence="2" id="KW-0521">NADP</keyword>
<dbReference type="PRINTS" id="PR00069">
    <property type="entry name" value="ALDKETRDTASE"/>
</dbReference>
<name>A0A5C1I350_9SPHI</name>
<dbReference type="PANTHER" id="PTHR43827">
    <property type="entry name" value="2,5-DIKETO-D-GLUCONIC ACID REDUCTASE"/>
    <property type="match status" value="1"/>
</dbReference>
<dbReference type="InterPro" id="IPR018170">
    <property type="entry name" value="Aldo/ket_reductase_CS"/>
</dbReference>
<evidence type="ECO:0000259" key="7">
    <source>
        <dbReference type="Pfam" id="PF00248"/>
    </source>
</evidence>
<evidence type="ECO:0000313" key="8">
    <source>
        <dbReference type="EMBL" id="QEM12269.1"/>
    </source>
</evidence>
<dbReference type="InterPro" id="IPR036812">
    <property type="entry name" value="NAD(P)_OxRdtase_dom_sf"/>
</dbReference>
<dbReference type="FunFam" id="3.20.20.100:FF:000015">
    <property type="entry name" value="Oxidoreductase, aldo/keto reductase family"/>
    <property type="match status" value="1"/>
</dbReference>
<reference evidence="8" key="1">
    <citation type="submission" date="2019-08" db="EMBL/GenBank/DDBJ databases">
        <title>Comparative genome analysis confer to the adaptation heavy metal polluted environment.</title>
        <authorList>
            <person name="Li Y."/>
        </authorList>
    </citation>
    <scope>NUCLEOTIDE SEQUENCE [LARGE SCALE GENOMIC DNA]</scope>
    <source>
        <strain evidence="8">P1</strain>
    </source>
</reference>
<evidence type="ECO:0000256" key="3">
    <source>
        <dbReference type="ARBA" id="ARBA00023002"/>
    </source>
</evidence>
<dbReference type="RefSeq" id="WP_112575645.1">
    <property type="nucleotide sequence ID" value="NZ_CP043450.1"/>
</dbReference>
<dbReference type="PROSITE" id="PS00062">
    <property type="entry name" value="ALDOKETO_REDUCTASE_2"/>
    <property type="match status" value="1"/>
</dbReference>
<dbReference type="InterPro" id="IPR023210">
    <property type="entry name" value="NADP_OxRdtase_dom"/>
</dbReference>
<dbReference type="OrthoDB" id="9804790at2"/>
<sequence>MQKVKLNNGVEMPILGFGVFQVTDLAECERSVSDAIETGYRLIDTAESYMNEEAVGRAIKASGIAREELFITTKLWIQRDGYAGAKKAFESSLKKLQLDYLDLYLMHQPYGDVYGEWRAMEDLYKEGKVRAIGVSNFHPDRLIDLIVHNEIVPAVNQVETHPFHQQNEAQQFMIDNRVQIESWGPFAEGKNNIFHNELLQSIAGKYNKSIAQVILRWLTQRGVVAIPKSVRKERMEENINIFDFELSAEDMDAIKALDTKTSSFFDHRDPAMVKWLGERKLNN</sequence>
<evidence type="ECO:0000256" key="6">
    <source>
        <dbReference type="PIRSR" id="PIRSR000097-3"/>
    </source>
</evidence>
<dbReference type="AlphaFoldDB" id="A0A5C1I350"/>
<dbReference type="InterPro" id="IPR020471">
    <property type="entry name" value="AKR"/>
</dbReference>
<dbReference type="SUPFAM" id="SSF51430">
    <property type="entry name" value="NAD(P)-linked oxidoreductase"/>
    <property type="match status" value="1"/>
</dbReference>
<dbReference type="KEGG" id="mrub:DEO27_020335"/>
<evidence type="ECO:0000256" key="2">
    <source>
        <dbReference type="ARBA" id="ARBA00022857"/>
    </source>
</evidence>
<feature type="site" description="Lowers pKa of active site Tyr" evidence="6">
    <location>
        <position position="74"/>
    </location>
</feature>
<organism evidence="8 9">
    <name type="scientific">Mucilaginibacter rubeus</name>
    <dbReference type="NCBI Taxonomy" id="2027860"/>
    <lineage>
        <taxon>Bacteria</taxon>
        <taxon>Pseudomonadati</taxon>
        <taxon>Bacteroidota</taxon>
        <taxon>Sphingobacteriia</taxon>
        <taxon>Sphingobacteriales</taxon>
        <taxon>Sphingobacteriaceae</taxon>
        <taxon>Mucilaginibacter</taxon>
    </lineage>
</organism>
<dbReference type="Gene3D" id="3.20.20.100">
    <property type="entry name" value="NADP-dependent oxidoreductase domain"/>
    <property type="match status" value="1"/>
</dbReference>
<dbReference type="PROSITE" id="PS00798">
    <property type="entry name" value="ALDOKETO_REDUCTASE_1"/>
    <property type="match status" value="1"/>
</dbReference>
<evidence type="ECO:0000256" key="1">
    <source>
        <dbReference type="ARBA" id="ARBA00007905"/>
    </source>
</evidence>
<proteinExistence type="inferred from homology"/>